<evidence type="ECO:0000259" key="1">
    <source>
        <dbReference type="Pfam" id="PF00899"/>
    </source>
</evidence>
<dbReference type="HOGENOM" id="CLU_013325_10_4_12"/>
<dbReference type="InterPro" id="IPR045886">
    <property type="entry name" value="ThiF/MoeB/HesA"/>
</dbReference>
<dbReference type="PANTHER" id="PTHR10953:SF102">
    <property type="entry name" value="ADENYLYLTRANSFERASE AND SULFURTRANSFERASE MOCS3"/>
    <property type="match status" value="1"/>
</dbReference>
<keyword evidence="3" id="KW-1185">Reference proteome</keyword>
<organism evidence="2 3">
    <name type="scientific">Turneriella parva (strain ATCC BAA-1111 / DSM 21527 / NCTC 11395 / H)</name>
    <name type="common">Leptospira parva</name>
    <dbReference type="NCBI Taxonomy" id="869212"/>
    <lineage>
        <taxon>Bacteria</taxon>
        <taxon>Pseudomonadati</taxon>
        <taxon>Spirochaetota</taxon>
        <taxon>Spirochaetia</taxon>
        <taxon>Leptospirales</taxon>
        <taxon>Leptospiraceae</taxon>
        <taxon>Turneriella</taxon>
    </lineage>
</organism>
<dbReference type="GO" id="GO:0004792">
    <property type="term" value="F:thiosulfate-cyanide sulfurtransferase activity"/>
    <property type="evidence" value="ECO:0007669"/>
    <property type="project" value="TreeGrafter"/>
</dbReference>
<dbReference type="KEGG" id="tpx:Turpa_0766"/>
<sequence>MNFSKEELERYSRQILLHGAAGQKKLKDARVLVVGAGGIGSTLLPLLAASGIGSIEIFDGDKVETSNLGRQLLFRERHVGENKAIVAAEILKDLNPHIQVIALDRHLVQADAARFSAADIVCEGSDSVETKLLVNRLSLSAKRAAVIAALGNAQGHAMLINGHRAACYACLFGSVDEKDLPTCASDGILTTFPAVVAATAAQIAIGQILSPQEEGKLWLFEKNNCRSIRVKKRQDCPNTTL</sequence>
<dbReference type="SUPFAM" id="SSF69572">
    <property type="entry name" value="Activating enzymes of the ubiquitin-like proteins"/>
    <property type="match status" value="1"/>
</dbReference>
<dbReference type="PANTHER" id="PTHR10953">
    <property type="entry name" value="UBIQUITIN-ACTIVATING ENZYME E1"/>
    <property type="match status" value="1"/>
</dbReference>
<dbReference type="CDD" id="cd00757">
    <property type="entry name" value="ThiF_MoeB_HesA_family"/>
    <property type="match status" value="1"/>
</dbReference>
<dbReference type="OrthoDB" id="9804286at2"/>
<dbReference type="GO" id="GO:0005737">
    <property type="term" value="C:cytoplasm"/>
    <property type="evidence" value="ECO:0007669"/>
    <property type="project" value="TreeGrafter"/>
</dbReference>
<dbReference type="Pfam" id="PF00899">
    <property type="entry name" value="ThiF"/>
    <property type="match status" value="1"/>
</dbReference>
<name>I4B2B0_TURPD</name>
<dbReference type="InterPro" id="IPR035985">
    <property type="entry name" value="Ubiquitin-activating_enz"/>
</dbReference>
<feature type="domain" description="THIF-type NAD/FAD binding fold" evidence="1">
    <location>
        <begin position="11"/>
        <end position="237"/>
    </location>
</feature>
<reference evidence="2 3" key="1">
    <citation type="submission" date="2012-06" db="EMBL/GenBank/DDBJ databases">
        <title>The complete chromosome of genome of Turneriella parva DSM 21527.</title>
        <authorList>
            <consortium name="US DOE Joint Genome Institute (JGI-PGF)"/>
            <person name="Lucas S."/>
            <person name="Han J."/>
            <person name="Lapidus A."/>
            <person name="Bruce D."/>
            <person name="Goodwin L."/>
            <person name="Pitluck S."/>
            <person name="Peters L."/>
            <person name="Kyrpides N."/>
            <person name="Mavromatis K."/>
            <person name="Ivanova N."/>
            <person name="Mikhailova N."/>
            <person name="Chertkov O."/>
            <person name="Detter J.C."/>
            <person name="Tapia R."/>
            <person name="Han C."/>
            <person name="Land M."/>
            <person name="Hauser L."/>
            <person name="Markowitz V."/>
            <person name="Cheng J.-F."/>
            <person name="Hugenholtz P."/>
            <person name="Woyke T."/>
            <person name="Wu D."/>
            <person name="Gronow S."/>
            <person name="Wellnitz S."/>
            <person name="Brambilla E."/>
            <person name="Klenk H.-P."/>
            <person name="Eisen J.A."/>
        </authorList>
    </citation>
    <scope>NUCLEOTIDE SEQUENCE [LARGE SCALE GENOMIC DNA]</scope>
    <source>
        <strain evidence="3">ATCC BAA-1111 / DSM 21527 / NCTC 11395 / H</strain>
    </source>
</reference>
<proteinExistence type="predicted"/>
<dbReference type="InterPro" id="IPR000594">
    <property type="entry name" value="ThiF_NAD_FAD-bd"/>
</dbReference>
<evidence type="ECO:0000313" key="3">
    <source>
        <dbReference type="Proteomes" id="UP000006048"/>
    </source>
</evidence>
<evidence type="ECO:0000313" key="2">
    <source>
        <dbReference type="EMBL" id="AFM11417.1"/>
    </source>
</evidence>
<dbReference type="Gene3D" id="3.40.50.720">
    <property type="entry name" value="NAD(P)-binding Rossmann-like Domain"/>
    <property type="match status" value="1"/>
</dbReference>
<dbReference type="EMBL" id="CP002959">
    <property type="protein sequence ID" value="AFM11417.1"/>
    <property type="molecule type" value="Genomic_DNA"/>
</dbReference>
<dbReference type="GO" id="GO:0016779">
    <property type="term" value="F:nucleotidyltransferase activity"/>
    <property type="evidence" value="ECO:0007669"/>
    <property type="project" value="TreeGrafter"/>
</dbReference>
<dbReference type="GO" id="GO:0008641">
    <property type="term" value="F:ubiquitin-like modifier activating enzyme activity"/>
    <property type="evidence" value="ECO:0007669"/>
    <property type="project" value="InterPro"/>
</dbReference>
<dbReference type="RefSeq" id="WP_014801935.1">
    <property type="nucleotide sequence ID" value="NC_018020.1"/>
</dbReference>
<accession>I4B2B0</accession>
<dbReference type="Proteomes" id="UP000006048">
    <property type="component" value="Chromosome"/>
</dbReference>
<gene>
    <name evidence="2" type="ordered locus">Turpa_0766</name>
</gene>
<protein>
    <submittedName>
        <fullName evidence="2">UBA/THIF-type NAD/FAD binding protein</fullName>
    </submittedName>
</protein>
<dbReference type="STRING" id="869212.Turpa_0766"/>
<dbReference type="AlphaFoldDB" id="I4B2B0"/>